<gene>
    <name evidence="10" type="ORF">HJC23_010213</name>
</gene>
<dbReference type="PROSITE" id="PS51892">
    <property type="entry name" value="SUBTILASE"/>
    <property type="match status" value="1"/>
</dbReference>
<comment type="catalytic activity">
    <reaction evidence="6">
        <text>Hydrolysis of proteins with broad specificity for peptide bonds, and a preference for a large uncharged residue in P1. Hydrolyzes peptide amides.</text>
        <dbReference type="EC" id="3.4.21.62"/>
    </reaction>
</comment>
<keyword evidence="11" id="KW-1185">Reference proteome</keyword>
<evidence type="ECO:0000256" key="7">
    <source>
        <dbReference type="ARBA" id="ARBA00023619"/>
    </source>
</evidence>
<dbReference type="GO" id="GO:0004252">
    <property type="term" value="F:serine-type endopeptidase activity"/>
    <property type="evidence" value="ECO:0007669"/>
    <property type="project" value="UniProtKB-UniRule"/>
</dbReference>
<evidence type="ECO:0000256" key="1">
    <source>
        <dbReference type="ARBA" id="ARBA00011073"/>
    </source>
</evidence>
<organism evidence="10 11">
    <name type="scientific">Cyclotella cryptica</name>
    <dbReference type="NCBI Taxonomy" id="29204"/>
    <lineage>
        <taxon>Eukaryota</taxon>
        <taxon>Sar</taxon>
        <taxon>Stramenopiles</taxon>
        <taxon>Ochrophyta</taxon>
        <taxon>Bacillariophyta</taxon>
        <taxon>Coscinodiscophyceae</taxon>
        <taxon>Thalassiosirophycidae</taxon>
        <taxon>Stephanodiscales</taxon>
        <taxon>Stephanodiscaceae</taxon>
        <taxon>Cyclotella</taxon>
    </lineage>
</organism>
<accession>A0ABD3NMN0</accession>
<dbReference type="InterPro" id="IPR023828">
    <property type="entry name" value="Peptidase_S8_Ser-AS"/>
</dbReference>
<keyword evidence="5 8" id="KW-0720">Serine protease</keyword>
<reference evidence="10 11" key="1">
    <citation type="journal article" date="2020" name="G3 (Bethesda)">
        <title>Improved Reference Genome for Cyclotella cryptica CCMP332, a Model for Cell Wall Morphogenesis, Salinity Adaptation, and Lipid Production in Diatoms (Bacillariophyta).</title>
        <authorList>
            <person name="Roberts W.R."/>
            <person name="Downey K.M."/>
            <person name="Ruck E.C."/>
            <person name="Traller J.C."/>
            <person name="Alverson A.J."/>
        </authorList>
    </citation>
    <scope>NUCLEOTIDE SEQUENCE [LARGE SCALE GENOMIC DNA]</scope>
    <source>
        <strain evidence="10 11">CCMP332</strain>
    </source>
</reference>
<keyword evidence="2 8" id="KW-0645">Protease</keyword>
<dbReference type="InterPro" id="IPR015500">
    <property type="entry name" value="Peptidase_S8_subtilisin-rel"/>
</dbReference>
<dbReference type="InterPro" id="IPR000209">
    <property type="entry name" value="Peptidase_S8/S53_dom"/>
</dbReference>
<dbReference type="GO" id="GO:0046872">
    <property type="term" value="F:metal ion binding"/>
    <property type="evidence" value="ECO:0007669"/>
    <property type="project" value="UniProtKB-KW"/>
</dbReference>
<dbReference type="Proteomes" id="UP001516023">
    <property type="component" value="Unassembled WGS sequence"/>
</dbReference>
<evidence type="ECO:0000256" key="4">
    <source>
        <dbReference type="ARBA" id="ARBA00022801"/>
    </source>
</evidence>
<dbReference type="CDD" id="cd07477">
    <property type="entry name" value="Peptidases_S8_Subtilisin_subset"/>
    <property type="match status" value="1"/>
</dbReference>
<feature type="active site" description="Charge relay system" evidence="8">
    <location>
        <position position="264"/>
    </location>
</feature>
<dbReference type="InterPro" id="IPR050131">
    <property type="entry name" value="Peptidase_S8_subtilisin-like"/>
</dbReference>
<dbReference type="PROSITE" id="PS00137">
    <property type="entry name" value="SUBTILASE_HIS"/>
    <property type="match status" value="1"/>
</dbReference>
<name>A0ABD3NMN0_9STRA</name>
<sequence>MHKSSALTTLSSDHSAIVTMKTSSSAIWAITTAFTFFSSPVHVAIARRDPWHGSDTTSSSRANNPQYRWGETVATGNKVNLLIKYKPRTLQQTRHSLRYSNKSVRLNMLADIMTNVSKRHKIARVEIAAEDKEDIMFELMMHEDVEMVEEDQIQRKSYFRSHLNRQEFLVYTSLYESSKQNTASTRPNLRRSLMQESQQIGVDLIQAPLVWSTVLKNPDRYNHTSIKVCIIDTGYDYGHEDLPTSGVTSTETIYGSALTDGDGHGTHCAGVIGAIGFNKRGIVGVNPDPEKFTFHISKALNAQGVGTASSLIQGIEGCISSGSKVISMSVGGGPNSSIFRDIYKEAYDEGILIVAAAGNDGTTAHDYPASFPHVVSVGAVDQKGLRADFSNYNDQIEVMAPGVNVLSTAPNDSYNTLTGTSMSTPYVAGVAALVWSCFPECSNNQIRNVLALTAKRMAPNDECDEYTGFGLIQAKKAFDVLDRWGCEAPGEDPIPLSDGGIGGCAQALPDFRNTLNAAPTSRPTPKLFNNTNTSNNNSCNKLQLDLLTDSNAIETSWVLEKVDSGVREKVKSGPPSNMNYSPNTRYSVAASNCLGIGTYEFTIFDMFGDGIVEQGYYSITLNGQVLASNSNFGKSESTNFTIGSFLPRQPASQPTSSPTWRMLFEEEFDSGLGKFITEGREVLHKNSIFGRKGVAFIQVTTAVGKPFLLSDEIEIGGPYTKFKVALTYRTAKFDNGQVLCIEYSPNNATMWNRAKCWSKGVHFENGVWNDDASVFKVEDQGTDTNSLQIRIIVPDGSYMNRVFIDNVTLSGMI</sequence>
<dbReference type="PRINTS" id="PR00723">
    <property type="entry name" value="SUBTILISIN"/>
</dbReference>
<protein>
    <recommendedName>
        <fullName evidence="7">subtilisin</fullName>
        <ecNumber evidence="7">3.4.21.62</ecNumber>
    </recommendedName>
</protein>
<dbReference type="Pfam" id="PF00082">
    <property type="entry name" value="Peptidase_S8"/>
    <property type="match status" value="1"/>
</dbReference>
<dbReference type="InterPro" id="IPR022398">
    <property type="entry name" value="Peptidase_S8_His-AS"/>
</dbReference>
<dbReference type="PROSITE" id="PS00138">
    <property type="entry name" value="SUBTILASE_SER"/>
    <property type="match status" value="1"/>
</dbReference>
<proteinExistence type="inferred from homology"/>
<dbReference type="Gene3D" id="3.40.50.200">
    <property type="entry name" value="Peptidase S8/S53 domain"/>
    <property type="match status" value="1"/>
</dbReference>
<evidence type="ECO:0000256" key="6">
    <source>
        <dbReference type="ARBA" id="ARBA00023529"/>
    </source>
</evidence>
<dbReference type="AlphaFoldDB" id="A0ABD3NMN0"/>
<keyword evidence="4 8" id="KW-0378">Hydrolase</keyword>
<dbReference type="GO" id="GO:0006508">
    <property type="term" value="P:proteolysis"/>
    <property type="evidence" value="ECO:0007669"/>
    <property type="project" value="UniProtKB-KW"/>
</dbReference>
<evidence type="ECO:0000256" key="3">
    <source>
        <dbReference type="ARBA" id="ARBA00022723"/>
    </source>
</evidence>
<comment type="similarity">
    <text evidence="1 8">Belongs to the peptidase S8 family.</text>
</comment>
<keyword evidence="3" id="KW-0479">Metal-binding</keyword>
<dbReference type="InterPro" id="IPR034202">
    <property type="entry name" value="Subtilisin_Carlsberg-like"/>
</dbReference>
<dbReference type="InterPro" id="IPR036852">
    <property type="entry name" value="Peptidase_S8/S53_dom_sf"/>
</dbReference>
<feature type="active site" description="Charge relay system" evidence="8">
    <location>
        <position position="232"/>
    </location>
</feature>
<feature type="domain" description="Peptidase S8/S53" evidence="9">
    <location>
        <begin position="225"/>
        <end position="470"/>
    </location>
</feature>
<feature type="active site" description="Charge relay system" evidence="8">
    <location>
        <position position="421"/>
    </location>
</feature>
<evidence type="ECO:0000259" key="9">
    <source>
        <dbReference type="Pfam" id="PF00082"/>
    </source>
</evidence>
<evidence type="ECO:0000256" key="8">
    <source>
        <dbReference type="PROSITE-ProRule" id="PRU01240"/>
    </source>
</evidence>
<evidence type="ECO:0000256" key="2">
    <source>
        <dbReference type="ARBA" id="ARBA00022670"/>
    </source>
</evidence>
<comment type="caution">
    <text evidence="10">The sequence shown here is derived from an EMBL/GenBank/DDBJ whole genome shotgun (WGS) entry which is preliminary data.</text>
</comment>
<evidence type="ECO:0000313" key="10">
    <source>
        <dbReference type="EMBL" id="KAL3776377.1"/>
    </source>
</evidence>
<evidence type="ECO:0000256" key="5">
    <source>
        <dbReference type="ARBA" id="ARBA00022825"/>
    </source>
</evidence>
<dbReference type="PANTHER" id="PTHR43806">
    <property type="entry name" value="PEPTIDASE S8"/>
    <property type="match status" value="1"/>
</dbReference>
<dbReference type="EMBL" id="JABMIG020000495">
    <property type="protein sequence ID" value="KAL3776377.1"/>
    <property type="molecule type" value="Genomic_DNA"/>
</dbReference>
<evidence type="ECO:0000313" key="11">
    <source>
        <dbReference type="Proteomes" id="UP001516023"/>
    </source>
</evidence>
<dbReference type="PANTHER" id="PTHR43806:SF11">
    <property type="entry name" value="CEREVISIN-RELATED"/>
    <property type="match status" value="1"/>
</dbReference>
<dbReference type="EC" id="3.4.21.62" evidence="7"/>
<dbReference type="SUPFAM" id="SSF52743">
    <property type="entry name" value="Subtilisin-like"/>
    <property type="match status" value="1"/>
</dbReference>